<protein>
    <submittedName>
        <fullName evidence="1">Uncharacterized protein</fullName>
    </submittedName>
</protein>
<dbReference type="Proteomes" id="UP000292702">
    <property type="component" value="Unassembled WGS sequence"/>
</dbReference>
<dbReference type="EMBL" id="RWJN01000588">
    <property type="protein sequence ID" value="TCD60499.1"/>
    <property type="molecule type" value="Genomic_DNA"/>
</dbReference>
<comment type="caution">
    <text evidence="1">The sequence shown here is derived from an EMBL/GenBank/DDBJ whole genome shotgun (WGS) entry which is preliminary data.</text>
</comment>
<sequence length="329" mass="36943">MLTYGDFSVWLVAADDVAIPHTGQLQMYRIAWIWDPIEEKPPSRDDHLVIVVSVMHGHLAYNRVAYAELSIADHINKNNSFNALAPGTSSQASDALVYEQLYQDGIDVSSHHRLDRGYSRNRLGVIKIELRKARKRNGRINATAPPFVVFCFDLYPTEVSATASGSSGSADRVLRPRRRIAPSARALPNLKPSRAVNATSSAMADEDVDVKPVIRKRKQPTLIPVVEVPVRLPKTVQSVRQGRFPEPSASSSQANPFQIVDAQLRELRKLQAESAAIDRETASLRLRVKNLIKTREVRECDTLLFSIYTFHHAKFYNYDGRKTTTGREN</sequence>
<name>A0A4R0R921_9APHY</name>
<keyword evidence="2" id="KW-1185">Reference proteome</keyword>
<reference evidence="1 2" key="1">
    <citation type="submission" date="2018-11" db="EMBL/GenBank/DDBJ databases">
        <title>Genome assembly of Steccherinum ochraceum LE-BIN_3174, the white-rot fungus of the Steccherinaceae family (The Residual Polyporoid clade, Polyporales, Basidiomycota).</title>
        <authorList>
            <person name="Fedorova T.V."/>
            <person name="Glazunova O.A."/>
            <person name="Landesman E.O."/>
            <person name="Moiseenko K.V."/>
            <person name="Psurtseva N.V."/>
            <person name="Savinova O.S."/>
            <person name="Shakhova N.V."/>
            <person name="Tyazhelova T.V."/>
            <person name="Vasina D.V."/>
        </authorList>
    </citation>
    <scope>NUCLEOTIDE SEQUENCE [LARGE SCALE GENOMIC DNA]</scope>
    <source>
        <strain evidence="1 2">LE-BIN_3174</strain>
    </source>
</reference>
<evidence type="ECO:0000313" key="1">
    <source>
        <dbReference type="EMBL" id="TCD60499.1"/>
    </source>
</evidence>
<dbReference type="AlphaFoldDB" id="A0A4R0R921"/>
<evidence type="ECO:0000313" key="2">
    <source>
        <dbReference type="Proteomes" id="UP000292702"/>
    </source>
</evidence>
<proteinExistence type="predicted"/>
<organism evidence="1 2">
    <name type="scientific">Steccherinum ochraceum</name>
    <dbReference type="NCBI Taxonomy" id="92696"/>
    <lineage>
        <taxon>Eukaryota</taxon>
        <taxon>Fungi</taxon>
        <taxon>Dikarya</taxon>
        <taxon>Basidiomycota</taxon>
        <taxon>Agaricomycotina</taxon>
        <taxon>Agaricomycetes</taxon>
        <taxon>Polyporales</taxon>
        <taxon>Steccherinaceae</taxon>
        <taxon>Steccherinum</taxon>
    </lineage>
</organism>
<accession>A0A4R0R921</accession>
<gene>
    <name evidence="1" type="ORF">EIP91_009962</name>
</gene>